<reference evidence="5" key="2">
    <citation type="submission" date="2020-04" db="EMBL/GenBank/DDBJ databases">
        <authorList>
            <consortium name="NCBI Genome Project"/>
        </authorList>
    </citation>
    <scope>NUCLEOTIDE SEQUENCE</scope>
    <source>
        <strain evidence="5">CBS 342.82</strain>
    </source>
</reference>
<dbReference type="Pfam" id="PF00149">
    <property type="entry name" value="Metallophos"/>
    <property type="match status" value="1"/>
</dbReference>
<dbReference type="CDD" id="cd00144">
    <property type="entry name" value="MPP_PPP_family"/>
    <property type="match status" value="1"/>
</dbReference>
<dbReference type="PANTHER" id="PTHR42850:SF4">
    <property type="entry name" value="ZINC-DEPENDENT ENDOPOLYPHOSPHATASE"/>
    <property type="match status" value="1"/>
</dbReference>
<dbReference type="RefSeq" id="XP_033459311.1">
    <property type="nucleotide sequence ID" value="XM_033601504.1"/>
</dbReference>
<sequence>MSNDQLPRKPLIEQVTNKWRDQKSDPAQKSPETLDEALCSCDLEDDASFPNATYRLVTSHRFRRLVILVATIALALGFTWKEYIGPQIHRQQDLLAFMSPNNGTYGIAQGGHDKDLVKIMHLDPSLIPGGQSDPEGRRRLIFIGDVHGCRQELQHVLRKSNFNEETDQLILVGDVVSKGPDSPGTLDELIKLNAISVRGNHEDRLLTAAKLSGPGQNDDPTTVSTSSKGAAKDALLLRHMKPHHLHYLRKMPLILHIPALPMALPPSKSKHSPIAEHMLVVHAGLVPGVPLERQDPYFVENMRSIHHKTHIPSVSRSGKSDGRKPWIEIWNWYNDRLYRRRSPEVVIYGHDSRAGLQIHRWTKGLDSGCVSGGKLTAMILNAKGEQELVSVACENHRA</sequence>
<evidence type="ECO:0000256" key="2">
    <source>
        <dbReference type="SAM" id="Phobius"/>
    </source>
</evidence>
<dbReference type="AlphaFoldDB" id="A0A6J3M2N3"/>
<feature type="transmembrane region" description="Helical" evidence="2">
    <location>
        <begin position="62"/>
        <end position="80"/>
    </location>
</feature>
<protein>
    <submittedName>
        <fullName evidence="5">Metallo-dependent phosphatase</fullName>
    </submittedName>
</protein>
<dbReference type="GO" id="GO:0016791">
    <property type="term" value="F:phosphatase activity"/>
    <property type="evidence" value="ECO:0007669"/>
    <property type="project" value="TreeGrafter"/>
</dbReference>
<dbReference type="GeneID" id="54359304"/>
<dbReference type="InterPro" id="IPR050126">
    <property type="entry name" value="Ap4A_hydrolase"/>
</dbReference>
<name>A0A6J3M2N3_9PEZI</name>
<dbReference type="GO" id="GO:0000298">
    <property type="term" value="F:endopolyphosphatase activity"/>
    <property type="evidence" value="ECO:0007669"/>
    <property type="project" value="TreeGrafter"/>
</dbReference>
<feature type="region of interest" description="Disordered" evidence="1">
    <location>
        <begin position="1"/>
        <end position="32"/>
    </location>
</feature>
<feature type="domain" description="Calcineurin-like phosphoesterase" evidence="3">
    <location>
        <begin position="139"/>
        <end position="351"/>
    </location>
</feature>
<evidence type="ECO:0000313" key="5">
    <source>
        <dbReference type="RefSeq" id="XP_033459311.1"/>
    </source>
</evidence>
<keyword evidence="2" id="KW-0812">Transmembrane</keyword>
<reference evidence="5" key="3">
    <citation type="submission" date="2025-08" db="UniProtKB">
        <authorList>
            <consortium name="RefSeq"/>
        </authorList>
    </citation>
    <scope>IDENTIFICATION</scope>
    <source>
        <strain evidence="5">CBS 342.82</strain>
    </source>
</reference>
<evidence type="ECO:0000313" key="4">
    <source>
        <dbReference type="Proteomes" id="UP000504637"/>
    </source>
</evidence>
<dbReference type="SUPFAM" id="SSF56300">
    <property type="entry name" value="Metallo-dependent phosphatases"/>
    <property type="match status" value="1"/>
</dbReference>
<dbReference type="OrthoDB" id="10267127at2759"/>
<evidence type="ECO:0000259" key="3">
    <source>
        <dbReference type="Pfam" id="PF00149"/>
    </source>
</evidence>
<reference evidence="5" key="1">
    <citation type="submission" date="2020-01" db="EMBL/GenBank/DDBJ databases">
        <authorList>
            <consortium name="DOE Joint Genome Institute"/>
            <person name="Haridas S."/>
            <person name="Albert R."/>
            <person name="Binder M."/>
            <person name="Bloem J."/>
            <person name="Labutti K."/>
            <person name="Salamov A."/>
            <person name="Andreopoulos B."/>
            <person name="Baker S.E."/>
            <person name="Barry K."/>
            <person name="Bills G."/>
            <person name="Bluhm B.H."/>
            <person name="Cannon C."/>
            <person name="Castanera R."/>
            <person name="Culley D.E."/>
            <person name="Daum C."/>
            <person name="Ezra D."/>
            <person name="Gonzalez J.B."/>
            <person name="Henrissat B."/>
            <person name="Kuo A."/>
            <person name="Liang C."/>
            <person name="Lipzen A."/>
            <person name="Lutzoni F."/>
            <person name="Magnuson J."/>
            <person name="Mondo S."/>
            <person name="Nolan M."/>
            <person name="Ohm R."/>
            <person name="Pangilinan J."/>
            <person name="Park H.-J."/>
            <person name="Ramirez L."/>
            <person name="Alfaro M."/>
            <person name="Sun H."/>
            <person name="Tritt A."/>
            <person name="Yoshinaga Y."/>
            <person name="Zwiers L.-H."/>
            <person name="Turgeon B.G."/>
            <person name="Goodwin S.B."/>
            <person name="Spatafora J.W."/>
            <person name="Crous P.W."/>
            <person name="Grigoriev I.V."/>
        </authorList>
    </citation>
    <scope>NUCLEOTIDE SEQUENCE</scope>
    <source>
        <strain evidence="5">CBS 342.82</strain>
    </source>
</reference>
<dbReference type="GO" id="GO:0005737">
    <property type="term" value="C:cytoplasm"/>
    <property type="evidence" value="ECO:0007669"/>
    <property type="project" value="TreeGrafter"/>
</dbReference>
<keyword evidence="4" id="KW-1185">Reference proteome</keyword>
<evidence type="ECO:0000256" key="1">
    <source>
        <dbReference type="SAM" id="MobiDB-lite"/>
    </source>
</evidence>
<accession>A0A6J3M2N3</accession>
<feature type="compositionally biased region" description="Basic and acidic residues" evidence="1">
    <location>
        <begin position="1"/>
        <end position="11"/>
    </location>
</feature>
<dbReference type="Gene3D" id="3.60.21.10">
    <property type="match status" value="1"/>
</dbReference>
<organism evidence="5">
    <name type="scientific">Dissoconium aciculare CBS 342.82</name>
    <dbReference type="NCBI Taxonomy" id="1314786"/>
    <lineage>
        <taxon>Eukaryota</taxon>
        <taxon>Fungi</taxon>
        <taxon>Dikarya</taxon>
        <taxon>Ascomycota</taxon>
        <taxon>Pezizomycotina</taxon>
        <taxon>Dothideomycetes</taxon>
        <taxon>Dothideomycetidae</taxon>
        <taxon>Mycosphaerellales</taxon>
        <taxon>Dissoconiaceae</taxon>
        <taxon>Dissoconium</taxon>
    </lineage>
</organism>
<dbReference type="PANTHER" id="PTHR42850">
    <property type="entry name" value="METALLOPHOSPHOESTERASE"/>
    <property type="match status" value="1"/>
</dbReference>
<gene>
    <name evidence="5" type="ORF">K489DRAFT_320965</name>
</gene>
<keyword evidence="2" id="KW-0472">Membrane</keyword>
<dbReference type="InterPro" id="IPR029052">
    <property type="entry name" value="Metallo-depent_PP-like"/>
</dbReference>
<dbReference type="GO" id="GO:0006798">
    <property type="term" value="P:polyphosphate catabolic process"/>
    <property type="evidence" value="ECO:0007669"/>
    <property type="project" value="TreeGrafter"/>
</dbReference>
<dbReference type="InterPro" id="IPR004843">
    <property type="entry name" value="Calcineurin-like_PHP"/>
</dbReference>
<dbReference type="Proteomes" id="UP000504637">
    <property type="component" value="Unplaced"/>
</dbReference>
<keyword evidence="2" id="KW-1133">Transmembrane helix</keyword>
<proteinExistence type="predicted"/>